<evidence type="ECO:0000259" key="3">
    <source>
        <dbReference type="PROSITE" id="PS51076"/>
    </source>
</evidence>
<dbReference type="GO" id="GO:0051239">
    <property type="term" value="P:regulation of multicellular organismal process"/>
    <property type="evidence" value="ECO:0007669"/>
    <property type="project" value="UniProtKB-ARBA"/>
</dbReference>
<dbReference type="SUPFAM" id="SSF49879">
    <property type="entry name" value="SMAD/FHA domain"/>
    <property type="match status" value="1"/>
</dbReference>
<dbReference type="GO" id="GO:0050793">
    <property type="term" value="P:regulation of developmental process"/>
    <property type="evidence" value="ECO:0007669"/>
    <property type="project" value="UniProtKB-ARBA"/>
</dbReference>
<gene>
    <name evidence="4" type="primary">Smad2</name>
    <name evidence="4" type="ORF">g.9836</name>
</gene>
<dbReference type="InterPro" id="IPR017855">
    <property type="entry name" value="SMAD-like_dom_sf"/>
</dbReference>
<evidence type="ECO:0000256" key="2">
    <source>
        <dbReference type="ARBA" id="ARBA00023163"/>
    </source>
</evidence>
<sequence>MSDNRFCVKALPNSKRDSYTEWIRRRIGRGAKIIYDNGDVYIECLSEACIYVNDPLEAYTDEGVPRERVMKLSPGPPVRVFSASQFSKLLNEAYALGYEAVFDLTNRCAIRASIAKGWGQNYRLESVSQTPCWFEILMIGPLQWIDRALRQLEPPSSTNCASNT</sequence>
<organism evidence="4">
    <name type="scientific">Aceria tosichella</name>
    <name type="common">wheat curl mite</name>
    <dbReference type="NCBI Taxonomy" id="561515"/>
    <lineage>
        <taxon>Eukaryota</taxon>
        <taxon>Metazoa</taxon>
        <taxon>Ecdysozoa</taxon>
        <taxon>Arthropoda</taxon>
        <taxon>Chelicerata</taxon>
        <taxon>Arachnida</taxon>
        <taxon>Acari</taxon>
        <taxon>Acariformes</taxon>
        <taxon>Trombidiformes</taxon>
        <taxon>Prostigmata</taxon>
        <taxon>Eupodina</taxon>
        <taxon>Eriophyoidea</taxon>
        <taxon>Eriophyidae</taxon>
        <taxon>Eriophyinae</taxon>
        <taxon>Aceriini</taxon>
        <taxon>Aceria</taxon>
    </lineage>
</organism>
<keyword evidence="1" id="KW-0805">Transcription regulation</keyword>
<dbReference type="GO" id="GO:0060395">
    <property type="term" value="P:SMAD protein signal transduction"/>
    <property type="evidence" value="ECO:0007669"/>
    <property type="project" value="TreeGrafter"/>
</dbReference>
<evidence type="ECO:0000256" key="1">
    <source>
        <dbReference type="ARBA" id="ARBA00023015"/>
    </source>
</evidence>
<dbReference type="GO" id="GO:0071144">
    <property type="term" value="C:heteromeric SMAD protein complex"/>
    <property type="evidence" value="ECO:0007669"/>
    <property type="project" value="TreeGrafter"/>
</dbReference>
<dbReference type="SMART" id="SM00524">
    <property type="entry name" value="DWB"/>
    <property type="match status" value="1"/>
</dbReference>
<dbReference type="InterPro" id="IPR001132">
    <property type="entry name" value="SMAD_dom_Dwarfin-type"/>
</dbReference>
<proteinExistence type="predicted"/>
<reference evidence="4" key="1">
    <citation type="submission" date="2018-10" db="EMBL/GenBank/DDBJ databases">
        <title>Transcriptome assembly of Aceria tosichella (Wheat curl mite) Type 2.</title>
        <authorList>
            <person name="Scully E.D."/>
            <person name="Geib S.M."/>
            <person name="Palmer N.A."/>
            <person name="Gupta A.K."/>
            <person name="Sarath G."/>
            <person name="Tatineni S."/>
        </authorList>
    </citation>
    <scope>NUCLEOTIDE SEQUENCE</scope>
    <source>
        <strain evidence="4">LincolnNE</strain>
    </source>
</reference>
<dbReference type="Pfam" id="PF03166">
    <property type="entry name" value="MH2"/>
    <property type="match status" value="1"/>
</dbReference>
<dbReference type="InterPro" id="IPR013790">
    <property type="entry name" value="Dwarfin"/>
</dbReference>
<dbReference type="Gene3D" id="2.60.200.10">
    <property type="match status" value="1"/>
</dbReference>
<dbReference type="GO" id="GO:0070411">
    <property type="term" value="F:I-SMAD binding"/>
    <property type="evidence" value="ECO:0007669"/>
    <property type="project" value="TreeGrafter"/>
</dbReference>
<dbReference type="GO" id="GO:0030154">
    <property type="term" value="P:cell differentiation"/>
    <property type="evidence" value="ECO:0007669"/>
    <property type="project" value="TreeGrafter"/>
</dbReference>
<dbReference type="GO" id="GO:0000978">
    <property type="term" value="F:RNA polymerase II cis-regulatory region sequence-specific DNA binding"/>
    <property type="evidence" value="ECO:0007669"/>
    <property type="project" value="TreeGrafter"/>
</dbReference>
<keyword evidence="2" id="KW-0804">Transcription</keyword>
<dbReference type="InterPro" id="IPR008984">
    <property type="entry name" value="SMAD_FHA_dom_sf"/>
</dbReference>
<dbReference type="AlphaFoldDB" id="A0A6G1S6A7"/>
<evidence type="ECO:0000313" key="4">
    <source>
        <dbReference type="EMBL" id="MDE45899.1"/>
    </source>
</evidence>
<dbReference type="PANTHER" id="PTHR13703">
    <property type="entry name" value="SMAD"/>
    <property type="match status" value="1"/>
</dbReference>
<accession>A0A6G1S6A7</accession>
<dbReference type="EMBL" id="GGYP01001128">
    <property type="protein sequence ID" value="MDE45899.1"/>
    <property type="molecule type" value="Transcribed_RNA"/>
</dbReference>
<dbReference type="GO" id="GO:0030509">
    <property type="term" value="P:BMP signaling pathway"/>
    <property type="evidence" value="ECO:0007669"/>
    <property type="project" value="TreeGrafter"/>
</dbReference>
<protein>
    <submittedName>
        <fullName evidence="4">Mothers against decapentaplegic 2</fullName>
    </submittedName>
</protein>
<name>A0A6G1S6A7_9ACAR</name>
<dbReference type="GO" id="GO:0000981">
    <property type="term" value="F:DNA-binding transcription factor activity, RNA polymerase II-specific"/>
    <property type="evidence" value="ECO:0007669"/>
    <property type="project" value="TreeGrafter"/>
</dbReference>
<dbReference type="PROSITE" id="PS51076">
    <property type="entry name" value="MH2"/>
    <property type="match status" value="1"/>
</dbReference>
<feature type="domain" description="MH2" evidence="3">
    <location>
        <begin position="1"/>
        <end position="164"/>
    </location>
</feature>
<dbReference type="GO" id="GO:0009653">
    <property type="term" value="P:anatomical structure morphogenesis"/>
    <property type="evidence" value="ECO:0007669"/>
    <property type="project" value="TreeGrafter"/>
</dbReference>
<dbReference type="GO" id="GO:0009791">
    <property type="term" value="P:post-embryonic development"/>
    <property type="evidence" value="ECO:0007669"/>
    <property type="project" value="UniProtKB-ARBA"/>
</dbReference>